<dbReference type="SUPFAM" id="SSF53807">
    <property type="entry name" value="Helical backbone' metal receptor"/>
    <property type="match status" value="1"/>
</dbReference>
<sequence>MRKNIKRWCVVLLGLIVLLTGCQAQEDKNNQTSSEKYRIVPTTVALTQTLDALNLDIAGKPDSYKTLPKRYDNVPKVGQPMTPDMEKVQAVYPTHILGVSTIEDETKPKFKMIKAKAIFYDYDSLKGMKTSISQMGKEFNRETEASKLNQKLTHAEEQVRQKAAQQKHPKVLILMGVPGSYLVATNRSYIGNLVEIAGGENVIKEDSKQYLASNTEYLYDVDPDIILRLPHGMPEEVKKMFDKEFKENDIWKHFKAVKTGRVYDLEEQPFGITANIDADQAMQDLYDIFYNKK</sequence>
<comment type="similarity">
    <text evidence="2">Belongs to the bacterial solute-binding protein 8 family.</text>
</comment>
<proteinExistence type="inferred from homology"/>
<evidence type="ECO:0000256" key="2">
    <source>
        <dbReference type="ARBA" id="ARBA00008814"/>
    </source>
</evidence>
<dbReference type="RefSeq" id="WP_156667007.1">
    <property type="nucleotide sequence ID" value="NZ_CACRUO010000060.1"/>
</dbReference>
<evidence type="ECO:0000256" key="13">
    <source>
        <dbReference type="ARBA" id="ARBA00031148"/>
    </source>
</evidence>
<dbReference type="GO" id="GO:0046872">
    <property type="term" value="F:metal ion binding"/>
    <property type="evidence" value="ECO:0007669"/>
    <property type="project" value="UniProtKB-KW"/>
</dbReference>
<organism evidence="17">
    <name type="scientific">Staphylococcus simulans</name>
    <dbReference type="NCBI Taxonomy" id="1286"/>
    <lineage>
        <taxon>Bacteria</taxon>
        <taxon>Bacillati</taxon>
        <taxon>Bacillota</taxon>
        <taxon>Bacilli</taxon>
        <taxon>Bacillales</taxon>
        <taxon>Staphylococcaceae</taxon>
        <taxon>Staphylococcus</taxon>
    </lineage>
</organism>
<keyword evidence="5" id="KW-1003">Cell membrane</keyword>
<dbReference type="PANTHER" id="PTHR30535">
    <property type="entry name" value="VITAMIN B12-BINDING PROTEIN"/>
    <property type="match status" value="1"/>
</dbReference>
<keyword evidence="8 15" id="KW-0732">Signal</keyword>
<dbReference type="PANTHER" id="PTHR30535:SF36">
    <property type="entry name" value="HIGH-AFFINITY HEME UPTAKE SYSTEM PROTEIN ISDE"/>
    <property type="match status" value="1"/>
</dbReference>
<evidence type="ECO:0000256" key="15">
    <source>
        <dbReference type="SAM" id="SignalP"/>
    </source>
</evidence>
<keyword evidence="12" id="KW-0449">Lipoprotein</keyword>
<dbReference type="NCBIfam" id="TIGR03659">
    <property type="entry name" value="IsdE"/>
    <property type="match status" value="1"/>
</dbReference>
<dbReference type="Pfam" id="PF01497">
    <property type="entry name" value="Peripla_BP_2"/>
    <property type="match status" value="1"/>
</dbReference>
<comment type="cofactor">
    <cofactor evidence="1">
        <name>heme b</name>
        <dbReference type="ChEBI" id="CHEBI:60344"/>
    </cofactor>
</comment>
<evidence type="ECO:0000256" key="7">
    <source>
        <dbReference type="ARBA" id="ARBA00022723"/>
    </source>
</evidence>
<keyword evidence="11" id="KW-0564">Palmitate</keyword>
<protein>
    <recommendedName>
        <fullName evidence="3">High-affinity heme uptake system protein IsdE</fullName>
    </recommendedName>
    <alternativeName>
        <fullName evidence="14">Iron-regulated surface determinant protein E</fullName>
    </alternativeName>
    <alternativeName>
        <fullName evidence="13">Staphylococcal iron-regulated protein F</fullName>
    </alternativeName>
</protein>
<name>A0A6N3FB63_STASI</name>
<keyword evidence="6" id="KW-0349">Heme</keyword>
<dbReference type="FunFam" id="3.40.50.1980:FF:000022">
    <property type="entry name" value="Heme ABC transporter substrate-binding protein IsdE"/>
    <property type="match status" value="1"/>
</dbReference>
<evidence type="ECO:0000256" key="8">
    <source>
        <dbReference type="ARBA" id="ARBA00022729"/>
    </source>
</evidence>
<keyword evidence="7" id="KW-0479">Metal-binding</keyword>
<dbReference type="GO" id="GO:0071281">
    <property type="term" value="P:cellular response to iron ion"/>
    <property type="evidence" value="ECO:0007669"/>
    <property type="project" value="TreeGrafter"/>
</dbReference>
<evidence type="ECO:0000256" key="1">
    <source>
        <dbReference type="ARBA" id="ARBA00001970"/>
    </source>
</evidence>
<dbReference type="GO" id="GO:0015886">
    <property type="term" value="P:heme transport"/>
    <property type="evidence" value="ECO:0007669"/>
    <property type="project" value="InterPro"/>
</dbReference>
<evidence type="ECO:0000256" key="3">
    <source>
        <dbReference type="ARBA" id="ARBA00015862"/>
    </source>
</evidence>
<keyword evidence="9" id="KW-0408">Iron</keyword>
<dbReference type="InterPro" id="IPR050902">
    <property type="entry name" value="ABC_Transporter_SBP"/>
</dbReference>
<dbReference type="InterPro" id="IPR002491">
    <property type="entry name" value="ABC_transptr_periplasmic_BD"/>
</dbReference>
<keyword evidence="10" id="KW-0472">Membrane</keyword>
<dbReference type="PROSITE" id="PS51257">
    <property type="entry name" value="PROKAR_LIPOPROTEIN"/>
    <property type="match status" value="1"/>
</dbReference>
<evidence type="ECO:0000256" key="14">
    <source>
        <dbReference type="ARBA" id="ARBA00031463"/>
    </source>
</evidence>
<dbReference type="InterPro" id="IPR019957">
    <property type="entry name" value="ABC_transptr_haem-bd_IsdE"/>
</dbReference>
<evidence type="ECO:0000256" key="4">
    <source>
        <dbReference type="ARBA" id="ARBA00022448"/>
    </source>
</evidence>
<dbReference type="Gene3D" id="3.40.50.1980">
    <property type="entry name" value="Nitrogenase molybdenum iron protein domain"/>
    <property type="match status" value="2"/>
</dbReference>
<evidence type="ECO:0000256" key="10">
    <source>
        <dbReference type="ARBA" id="ARBA00023136"/>
    </source>
</evidence>
<reference evidence="17" key="1">
    <citation type="submission" date="2019-11" db="EMBL/GenBank/DDBJ databases">
        <authorList>
            <person name="Feng L."/>
        </authorList>
    </citation>
    <scope>NUCLEOTIDE SEQUENCE</scope>
    <source>
        <strain evidence="17">SsimulansLFYP27</strain>
    </source>
</reference>
<accession>A0A6N3FB63</accession>
<keyword evidence="4" id="KW-0813">Transport</keyword>
<gene>
    <name evidence="17" type="primary">isdE</name>
    <name evidence="17" type="ORF">SSLFYP27_02397</name>
</gene>
<evidence type="ECO:0000259" key="16">
    <source>
        <dbReference type="PROSITE" id="PS50983"/>
    </source>
</evidence>
<dbReference type="GO" id="GO:0016020">
    <property type="term" value="C:membrane"/>
    <property type="evidence" value="ECO:0007669"/>
    <property type="project" value="InterPro"/>
</dbReference>
<feature type="signal peptide" evidence="15">
    <location>
        <begin position="1"/>
        <end position="24"/>
    </location>
</feature>
<feature type="domain" description="Fe/B12 periplasmic-binding" evidence="16">
    <location>
        <begin position="38"/>
        <end position="293"/>
    </location>
</feature>
<evidence type="ECO:0000256" key="6">
    <source>
        <dbReference type="ARBA" id="ARBA00022617"/>
    </source>
</evidence>
<evidence type="ECO:0000256" key="12">
    <source>
        <dbReference type="ARBA" id="ARBA00023288"/>
    </source>
</evidence>
<evidence type="ECO:0000256" key="9">
    <source>
        <dbReference type="ARBA" id="ARBA00023004"/>
    </source>
</evidence>
<feature type="chain" id="PRO_5026896836" description="High-affinity heme uptake system protein IsdE" evidence="15">
    <location>
        <begin position="25"/>
        <end position="293"/>
    </location>
</feature>
<dbReference type="GO" id="GO:0020037">
    <property type="term" value="F:heme binding"/>
    <property type="evidence" value="ECO:0007669"/>
    <property type="project" value="InterPro"/>
</dbReference>
<evidence type="ECO:0000313" key="17">
    <source>
        <dbReference type="EMBL" id="VYU49149.1"/>
    </source>
</evidence>
<dbReference type="PROSITE" id="PS50983">
    <property type="entry name" value="FE_B12_PBP"/>
    <property type="match status" value="1"/>
</dbReference>
<dbReference type="EMBL" id="CACRUO010000060">
    <property type="protein sequence ID" value="VYU49149.1"/>
    <property type="molecule type" value="Genomic_DNA"/>
</dbReference>
<evidence type="ECO:0000256" key="5">
    <source>
        <dbReference type="ARBA" id="ARBA00022475"/>
    </source>
</evidence>
<dbReference type="AlphaFoldDB" id="A0A6N3FB63"/>
<evidence type="ECO:0000256" key="11">
    <source>
        <dbReference type="ARBA" id="ARBA00023139"/>
    </source>
</evidence>